<feature type="transmembrane region" description="Helical" evidence="10">
    <location>
        <begin position="179"/>
        <end position="202"/>
    </location>
</feature>
<evidence type="ECO:0000256" key="5">
    <source>
        <dbReference type="ARBA" id="ARBA00022692"/>
    </source>
</evidence>
<evidence type="ECO:0000256" key="4">
    <source>
        <dbReference type="ARBA" id="ARBA00022475"/>
    </source>
</evidence>
<comment type="caution">
    <text evidence="11">The sequence shown here is derived from an EMBL/GenBank/DDBJ whole genome shotgun (WGS) entry which is preliminary data.</text>
</comment>
<comment type="similarity">
    <text evidence="2 10">Belongs to the FliR/MopE/SpaR family.</text>
</comment>
<feature type="transmembrane region" description="Helical" evidence="10">
    <location>
        <begin position="15"/>
        <end position="34"/>
    </location>
</feature>
<dbReference type="GO" id="GO:0009425">
    <property type="term" value="C:bacterial-type flagellum basal body"/>
    <property type="evidence" value="ECO:0007669"/>
    <property type="project" value="UniProtKB-SubCell"/>
</dbReference>
<keyword evidence="5 10" id="KW-0812">Transmembrane</keyword>
<feature type="transmembrane region" description="Helical" evidence="10">
    <location>
        <begin position="123"/>
        <end position="141"/>
    </location>
</feature>
<proteinExistence type="inferred from homology"/>
<dbReference type="GO" id="GO:0006605">
    <property type="term" value="P:protein targeting"/>
    <property type="evidence" value="ECO:0007669"/>
    <property type="project" value="UniProtKB-UniRule"/>
</dbReference>
<feature type="transmembrane region" description="Helical" evidence="10">
    <location>
        <begin position="78"/>
        <end position="111"/>
    </location>
</feature>
<keyword evidence="11" id="KW-0969">Cilium</keyword>
<evidence type="ECO:0000256" key="7">
    <source>
        <dbReference type="ARBA" id="ARBA00023136"/>
    </source>
</evidence>
<dbReference type="EMBL" id="PIQA01000019">
    <property type="protein sequence ID" value="RUO59600.1"/>
    <property type="molecule type" value="Genomic_DNA"/>
</dbReference>
<evidence type="ECO:0000313" key="11">
    <source>
        <dbReference type="EMBL" id="RUO59600.1"/>
    </source>
</evidence>
<keyword evidence="11" id="KW-0966">Cell projection</keyword>
<reference evidence="11 12" key="1">
    <citation type="journal article" date="2011" name="Front. Microbiol.">
        <title>Genomic signatures of strain selection and enhancement in Bacillus atrophaeus var. globigii, a historical biowarfare simulant.</title>
        <authorList>
            <person name="Gibbons H.S."/>
            <person name="Broomall S.M."/>
            <person name="McNew L.A."/>
            <person name="Daligault H."/>
            <person name="Chapman C."/>
            <person name="Bruce D."/>
            <person name="Karavis M."/>
            <person name="Krepps M."/>
            <person name="McGregor P.A."/>
            <person name="Hong C."/>
            <person name="Park K.H."/>
            <person name="Akmal A."/>
            <person name="Feldman A."/>
            <person name="Lin J.S."/>
            <person name="Chang W.E."/>
            <person name="Higgs B.W."/>
            <person name="Demirev P."/>
            <person name="Lindquist J."/>
            <person name="Liem A."/>
            <person name="Fochler E."/>
            <person name="Read T.D."/>
            <person name="Tapia R."/>
            <person name="Johnson S."/>
            <person name="Bishop-Lilly K.A."/>
            <person name="Detter C."/>
            <person name="Han C."/>
            <person name="Sozhamannan S."/>
            <person name="Rosenzweig C.N."/>
            <person name="Skowronski E.W."/>
        </authorList>
    </citation>
    <scope>NUCLEOTIDE SEQUENCE [LARGE SCALE GENOMIC DNA]</scope>
    <source>
        <strain evidence="11 12">TPS4-2</strain>
    </source>
</reference>
<dbReference type="Pfam" id="PF01311">
    <property type="entry name" value="Bac_export_1"/>
    <property type="match status" value="1"/>
</dbReference>
<dbReference type="PRINTS" id="PR00953">
    <property type="entry name" value="TYPE3IMRPROT"/>
</dbReference>
<evidence type="ECO:0000256" key="8">
    <source>
        <dbReference type="ARBA" id="ARBA00023143"/>
    </source>
</evidence>
<dbReference type="RefSeq" id="WP_126753049.1">
    <property type="nucleotide sequence ID" value="NZ_JBHUMT010000013.1"/>
</dbReference>
<keyword evidence="8 10" id="KW-0975">Bacterial flagellum</keyword>
<evidence type="ECO:0000256" key="6">
    <source>
        <dbReference type="ARBA" id="ARBA00022989"/>
    </source>
</evidence>
<dbReference type="PANTHER" id="PTHR30065:SF8">
    <property type="entry name" value="FLAGELLAR BIOSYNTHETIC PROTEIN FLIR"/>
    <property type="match status" value="1"/>
</dbReference>
<evidence type="ECO:0000313" key="12">
    <source>
        <dbReference type="Proteomes" id="UP000288361"/>
    </source>
</evidence>
<keyword evidence="4 10" id="KW-1003">Cell membrane</keyword>
<feature type="transmembrane region" description="Helical" evidence="10">
    <location>
        <begin position="214"/>
        <end position="239"/>
    </location>
</feature>
<sequence>MDLVTSVVLEWLEQHLWPLTRVSAMIGSMALFSGTLVNARIKIFLSLAIILAVSPALPEVSTGVEMTSVGGFLVTAQQVVIGVALGLVSLLFLQIFVLGGQVIAMQIGLGFASMVDPTNGQQVPVIAQFFLMLASLVFLAFDGHLLMIHMIMASFDAIPVGMTGLDADAFMAIAEYGSVMFSAALAAMLSGVIAILLINLSFGVMTRAAPQLNIFAIGFPITMVSGLVVLWLTMGGFIFHFENQWQRAIEVMCTVIGSQCS</sequence>
<organism evidence="11 12">
    <name type="scientific">Idiomarina piscisalsi</name>
    <dbReference type="NCBI Taxonomy" id="1096243"/>
    <lineage>
        <taxon>Bacteria</taxon>
        <taxon>Pseudomonadati</taxon>
        <taxon>Pseudomonadota</taxon>
        <taxon>Gammaproteobacteria</taxon>
        <taxon>Alteromonadales</taxon>
        <taxon>Idiomarinaceae</taxon>
        <taxon>Idiomarina</taxon>
    </lineage>
</organism>
<name>A0A432YFA6_9GAMM</name>
<dbReference type="GO" id="GO:0044780">
    <property type="term" value="P:bacterial-type flagellum assembly"/>
    <property type="evidence" value="ECO:0007669"/>
    <property type="project" value="UniProtKB-UniRule"/>
</dbReference>
<dbReference type="PANTHER" id="PTHR30065">
    <property type="entry name" value="FLAGELLAR BIOSYNTHETIC PROTEIN FLIR"/>
    <property type="match status" value="1"/>
</dbReference>
<dbReference type="Proteomes" id="UP000288361">
    <property type="component" value="Unassembled WGS sequence"/>
</dbReference>
<comment type="function">
    <text evidence="1 10">Role in flagellar biosynthesis.</text>
</comment>
<dbReference type="GO" id="GO:0005886">
    <property type="term" value="C:plasma membrane"/>
    <property type="evidence" value="ECO:0007669"/>
    <property type="project" value="UniProtKB-SubCell"/>
</dbReference>
<comment type="subcellular location">
    <subcellularLocation>
        <location evidence="10">Cell membrane</location>
        <topology evidence="10">Multi-pass membrane protein</topology>
    </subcellularLocation>
    <subcellularLocation>
        <location evidence="10">Bacterial flagellum basal body</location>
    </subcellularLocation>
</comment>
<feature type="transmembrane region" description="Helical" evidence="10">
    <location>
        <begin position="41"/>
        <end position="58"/>
    </location>
</feature>
<accession>A0A432YFA6</accession>
<keyword evidence="7 10" id="KW-0472">Membrane</keyword>
<dbReference type="InterPro" id="IPR002010">
    <property type="entry name" value="T3SS_IM_R"/>
</dbReference>
<evidence type="ECO:0000256" key="9">
    <source>
        <dbReference type="NCBIfam" id="TIGR01400"/>
    </source>
</evidence>
<protein>
    <recommendedName>
        <fullName evidence="3 9">Flagellar biosynthetic protein FliR</fullName>
    </recommendedName>
</protein>
<evidence type="ECO:0000256" key="1">
    <source>
        <dbReference type="ARBA" id="ARBA00002578"/>
    </source>
</evidence>
<dbReference type="NCBIfam" id="TIGR01400">
    <property type="entry name" value="fliR"/>
    <property type="match status" value="1"/>
</dbReference>
<dbReference type="InterPro" id="IPR006303">
    <property type="entry name" value="FliR"/>
</dbReference>
<gene>
    <name evidence="11" type="ORF">CWI73_12305</name>
</gene>
<evidence type="ECO:0000256" key="2">
    <source>
        <dbReference type="ARBA" id="ARBA00009772"/>
    </source>
</evidence>
<dbReference type="AlphaFoldDB" id="A0A432YFA6"/>
<evidence type="ECO:0000256" key="10">
    <source>
        <dbReference type="RuleBase" id="RU362071"/>
    </source>
</evidence>
<keyword evidence="11" id="KW-0282">Flagellum</keyword>
<keyword evidence="6 10" id="KW-1133">Transmembrane helix</keyword>
<evidence type="ECO:0000256" key="3">
    <source>
        <dbReference type="ARBA" id="ARBA00021717"/>
    </source>
</evidence>